<proteinExistence type="predicted"/>
<organism evidence="1 2">
    <name type="scientific">Mycoplasmopsis alligatoris A21JP2</name>
    <dbReference type="NCBI Taxonomy" id="747682"/>
    <lineage>
        <taxon>Bacteria</taxon>
        <taxon>Bacillati</taxon>
        <taxon>Mycoplasmatota</taxon>
        <taxon>Mycoplasmoidales</taxon>
        <taxon>Metamycoplasmataceae</taxon>
        <taxon>Mycoplasmopsis</taxon>
    </lineage>
</organism>
<reference evidence="1 2" key="1">
    <citation type="submission" date="2010-03" db="EMBL/GenBank/DDBJ databases">
        <authorList>
            <person name="Glass J.I."/>
            <person name="Benders G.A."/>
            <person name="Durkin A.S."/>
            <person name="Farmerie W.G."/>
            <person name="Hlavinka K."/>
            <person name="Hostetler J."/>
            <person name="Jackson J."/>
            <person name="May M.A."/>
            <person name="Miller R.H."/>
            <person name="Paralanov V."/>
            <person name="Radune D."/>
            <person name="Szczypinski B."/>
            <person name="Brown D.R."/>
        </authorList>
    </citation>
    <scope>NUCLEOTIDE SEQUENCE [LARGE SCALE GENOMIC DNA]</scope>
    <source>
        <strain evidence="1 2">A21JP2</strain>
    </source>
</reference>
<dbReference type="NCBIfam" id="NF045770">
    <property type="entry name" value="MPN403_MG284_C"/>
    <property type="match status" value="1"/>
</dbReference>
<keyword evidence="2" id="KW-1185">Reference proteome</keyword>
<evidence type="ECO:0000313" key="1">
    <source>
        <dbReference type="EMBL" id="EFF41243.1"/>
    </source>
</evidence>
<dbReference type="RefSeq" id="WP_005683866.1">
    <property type="nucleotide sequence ID" value="NZ_ADNC01000027.1"/>
</dbReference>
<dbReference type="InterPro" id="IPR058231">
    <property type="entry name" value="MG284-like_C"/>
</dbReference>
<comment type="caution">
    <text evidence="1">The sequence shown here is derived from an EMBL/GenBank/DDBJ whole genome shotgun (WGS) entry which is preliminary data.</text>
</comment>
<gene>
    <name evidence="1" type="ORF">MALL_0345</name>
</gene>
<protein>
    <submittedName>
        <fullName evidence="1">Uncharacterized protein</fullName>
    </submittedName>
</protein>
<dbReference type="eggNOG" id="ENOG5032F10">
    <property type="taxonomic scope" value="Bacteria"/>
</dbReference>
<dbReference type="AlphaFoldDB" id="D4XWT2"/>
<sequence>MSYQDEENELYKQQCKVVKQICELKTLNSKMEKVRVFKELLKKNKNNKYDNSEPIKEIKKENKKTTDLIDFVLDNMNPFNSWIIKKSFMDKNENLMSHWYEEFFSKTTYYKKKKEAIREFMGLYFDKQYNSLQ</sequence>
<accession>D4XWT2</accession>
<dbReference type="OrthoDB" id="401392at2"/>
<evidence type="ECO:0000313" key="2">
    <source>
        <dbReference type="Proteomes" id="UP000004757"/>
    </source>
</evidence>
<name>D4XWT2_9BACT</name>
<dbReference type="EMBL" id="ADNC01000027">
    <property type="protein sequence ID" value="EFF41243.1"/>
    <property type="molecule type" value="Genomic_DNA"/>
</dbReference>
<dbReference type="STRING" id="747682.MALL_0345"/>
<dbReference type="Proteomes" id="UP000004757">
    <property type="component" value="Unassembled WGS sequence"/>
</dbReference>